<feature type="domain" description="Cysteine-rich CPCC" evidence="1">
    <location>
        <begin position="27"/>
        <end position="98"/>
    </location>
</feature>
<sequence length="109" mass="12825">MWRKWADRLKRRYYVWYEPDDPAPQAQCPCCDYVSLPARNQSLICPVCFWEDDGQDIDELDQMSGPNHGISLRAGRLNFSAFGACELAMKQHVLPPEERLRFEHRPREV</sequence>
<protein>
    <recommendedName>
        <fullName evidence="1">Cysteine-rich CPCC domain-containing protein</fullName>
    </recommendedName>
</protein>
<dbReference type="Pfam" id="PF14206">
    <property type="entry name" value="Cys_rich_CPCC"/>
    <property type="match status" value="1"/>
</dbReference>
<evidence type="ECO:0000313" key="3">
    <source>
        <dbReference type="Proteomes" id="UP000251800"/>
    </source>
</evidence>
<keyword evidence="3" id="KW-1185">Reference proteome</keyword>
<dbReference type="OrthoDB" id="1456570at2"/>
<dbReference type="EMBL" id="QEQK01000018">
    <property type="protein sequence ID" value="PWN54793.1"/>
    <property type="molecule type" value="Genomic_DNA"/>
</dbReference>
<gene>
    <name evidence="2" type="ORF">DEH80_15755</name>
</gene>
<evidence type="ECO:0000259" key="1">
    <source>
        <dbReference type="Pfam" id="PF14206"/>
    </source>
</evidence>
<evidence type="ECO:0000313" key="2">
    <source>
        <dbReference type="EMBL" id="PWN54793.1"/>
    </source>
</evidence>
<organism evidence="2 3">
    <name type="scientific">Abyssibacter profundi</name>
    <dbReference type="NCBI Taxonomy" id="2182787"/>
    <lineage>
        <taxon>Bacteria</taxon>
        <taxon>Pseudomonadati</taxon>
        <taxon>Pseudomonadota</taxon>
        <taxon>Gammaproteobacteria</taxon>
        <taxon>Chromatiales</taxon>
        <taxon>Oceanococcaceae</taxon>
        <taxon>Abyssibacter</taxon>
    </lineage>
</organism>
<accession>A0A383XQ89</accession>
<name>A0A383XQ89_9GAMM</name>
<comment type="caution">
    <text evidence="2">The sequence shown here is derived from an EMBL/GenBank/DDBJ whole genome shotgun (WGS) entry which is preliminary data.</text>
</comment>
<dbReference type="AlphaFoldDB" id="A0A383XQ89"/>
<proteinExistence type="predicted"/>
<dbReference type="Proteomes" id="UP000251800">
    <property type="component" value="Unassembled WGS sequence"/>
</dbReference>
<dbReference type="InterPro" id="IPR025983">
    <property type="entry name" value="Cys_rich_CPCC"/>
</dbReference>
<reference evidence="2 3" key="1">
    <citation type="submission" date="2018-05" db="EMBL/GenBank/DDBJ databases">
        <title>Abyssibacter profundi OUC007T gen. nov., sp. nov, a marine bacterium isolated from seawater of the Mariana Trench.</title>
        <authorList>
            <person name="Zhou S."/>
        </authorList>
    </citation>
    <scope>NUCLEOTIDE SEQUENCE [LARGE SCALE GENOMIC DNA]</scope>
    <source>
        <strain evidence="2 3">OUC007</strain>
    </source>
</reference>
<dbReference type="RefSeq" id="WP_109721479.1">
    <property type="nucleotide sequence ID" value="NZ_QEQK01000018.1"/>
</dbReference>